<comment type="caution">
    <text evidence="2">The sequence shown here is derived from an EMBL/GenBank/DDBJ whole genome shotgun (WGS) entry which is preliminary data.</text>
</comment>
<accession>A0A931IW42</accession>
<evidence type="ECO:0000256" key="1">
    <source>
        <dbReference type="SAM" id="Phobius"/>
    </source>
</evidence>
<evidence type="ECO:0000313" key="2">
    <source>
        <dbReference type="EMBL" id="MBH9553017.1"/>
    </source>
</evidence>
<name>A0A931IW42_9BURK</name>
<gene>
    <name evidence="2" type="ORF">I7X43_09125</name>
</gene>
<feature type="transmembrane region" description="Helical" evidence="1">
    <location>
        <begin position="37"/>
        <end position="55"/>
    </location>
</feature>
<feature type="transmembrane region" description="Helical" evidence="1">
    <location>
        <begin position="125"/>
        <end position="146"/>
    </location>
</feature>
<dbReference type="AlphaFoldDB" id="A0A931IW42"/>
<dbReference type="RefSeq" id="WP_198100624.1">
    <property type="nucleotide sequence ID" value="NZ_JAEDAL010000003.1"/>
</dbReference>
<dbReference type="EMBL" id="JAEDAL010000003">
    <property type="protein sequence ID" value="MBH9553017.1"/>
    <property type="molecule type" value="Genomic_DNA"/>
</dbReference>
<feature type="transmembrane region" description="Helical" evidence="1">
    <location>
        <begin position="94"/>
        <end position="113"/>
    </location>
</feature>
<dbReference type="Proteomes" id="UP000620139">
    <property type="component" value="Unassembled WGS sequence"/>
</dbReference>
<evidence type="ECO:0000313" key="3">
    <source>
        <dbReference type="Proteomes" id="UP000620139"/>
    </source>
</evidence>
<protein>
    <submittedName>
        <fullName evidence="2">Uncharacterized protein</fullName>
    </submittedName>
</protein>
<proteinExistence type="predicted"/>
<keyword evidence="1" id="KW-0472">Membrane</keyword>
<reference evidence="2" key="1">
    <citation type="submission" date="2020-12" db="EMBL/GenBank/DDBJ databases">
        <title>The genome sequence of Inhella sp. 4Y17.</title>
        <authorList>
            <person name="Liu Y."/>
        </authorList>
    </citation>
    <scope>NUCLEOTIDE SEQUENCE</scope>
    <source>
        <strain evidence="2">4Y10</strain>
    </source>
</reference>
<sequence>MERVFNVVWVGCLLLFFGSSPWLPEQVGDPGKEMPRLFYIALLGFTLWTTPWIVGPGMVRLLRGMGSGGVNLPHAAYWFEGERRAESLKRLEPYNLEVGCVTAVFLLAVSAAVHFPGEQVWGLKLGLFLTFTLTGALLLWLAAWMVRVMRAFPKPPLDADLPAAGPRRPRRPGE</sequence>
<keyword evidence="1" id="KW-1133">Transmembrane helix</keyword>
<keyword evidence="1" id="KW-0812">Transmembrane</keyword>
<organism evidence="2 3">
    <name type="scientific">Inhella gelatinilytica</name>
    <dbReference type="NCBI Taxonomy" id="2795030"/>
    <lineage>
        <taxon>Bacteria</taxon>
        <taxon>Pseudomonadati</taxon>
        <taxon>Pseudomonadota</taxon>
        <taxon>Betaproteobacteria</taxon>
        <taxon>Burkholderiales</taxon>
        <taxon>Sphaerotilaceae</taxon>
        <taxon>Inhella</taxon>
    </lineage>
</organism>
<keyword evidence="3" id="KW-1185">Reference proteome</keyword>